<dbReference type="SUPFAM" id="SSF81383">
    <property type="entry name" value="F-box domain"/>
    <property type="match status" value="1"/>
</dbReference>
<name>A0AAW0BWF9_9AGAR</name>
<gene>
    <name evidence="2" type="ORF">VNI00_013515</name>
</gene>
<proteinExistence type="predicted"/>
<protein>
    <recommendedName>
        <fullName evidence="1">F-box domain-containing protein</fullName>
    </recommendedName>
</protein>
<dbReference type="InterPro" id="IPR032675">
    <property type="entry name" value="LRR_dom_sf"/>
</dbReference>
<dbReference type="AlphaFoldDB" id="A0AAW0BWF9"/>
<dbReference type="InterPro" id="IPR036047">
    <property type="entry name" value="F-box-like_dom_sf"/>
</dbReference>
<comment type="caution">
    <text evidence="2">The sequence shown here is derived from an EMBL/GenBank/DDBJ whole genome shotgun (WGS) entry which is preliminary data.</text>
</comment>
<feature type="domain" description="F-box" evidence="1">
    <location>
        <begin position="32"/>
        <end position="80"/>
    </location>
</feature>
<dbReference type="Proteomes" id="UP001383192">
    <property type="component" value="Unassembled WGS sequence"/>
</dbReference>
<sequence>MTEVLQVTGQPHLDKVILPEHDHELTSEQSNVFEIERLPFELLQTVLEDLDTARDLLAVTQINKHLRDSGISNPKLWASPDLSCSPELVKLFLRRSESVPLRFRVPVTVISRLDVSNIVQTILAELPRTEYLEIPLIHPSPQSSAFISILKTPAPSLRALHLSCALCHIGSAKRKAAPYSLLHDRDCLSTAVCFPEPHLFGQLSPSLIEIDFRIPLSSSHFECIRQSLGNLVHLTLLSCQTGTKFSPGLKILLTMLQQASHLETLFLGGCFPDGNPGEVLPTTTLHKLREIGLCDASDEQICEFIRYLQMPKLKTVNINSTQPVHPESMVSGFEYLRTISCSLQNPISRLQLRLETVREGGRWSHIAVLNTTAISGVGRRCPQTLSASSMWTNNSEYESRPILDNILEVTTECFNLSSLDILMVEAIQYTVAIELEDILPRSIQTSWLTSLHASGSFVPPILFILCGEGAVQVPFPSLEHLYLEEVDIVDSGSEYILILALEYRAGLGRLIKSLVLKSCLKIKDPFLTRLQELLPQGVTVLDGEGSGCPLLGCA</sequence>
<accession>A0AAW0BWF9</accession>
<organism evidence="2 3">
    <name type="scientific">Paramarasmius palmivorus</name>
    <dbReference type="NCBI Taxonomy" id="297713"/>
    <lineage>
        <taxon>Eukaryota</taxon>
        <taxon>Fungi</taxon>
        <taxon>Dikarya</taxon>
        <taxon>Basidiomycota</taxon>
        <taxon>Agaricomycotina</taxon>
        <taxon>Agaricomycetes</taxon>
        <taxon>Agaricomycetidae</taxon>
        <taxon>Agaricales</taxon>
        <taxon>Marasmiineae</taxon>
        <taxon>Marasmiaceae</taxon>
        <taxon>Paramarasmius</taxon>
    </lineage>
</organism>
<keyword evidence="3" id="KW-1185">Reference proteome</keyword>
<dbReference type="InterPro" id="IPR001810">
    <property type="entry name" value="F-box_dom"/>
</dbReference>
<dbReference type="PROSITE" id="PS50181">
    <property type="entry name" value="FBOX"/>
    <property type="match status" value="1"/>
</dbReference>
<dbReference type="EMBL" id="JAYKXP010000069">
    <property type="protein sequence ID" value="KAK7031264.1"/>
    <property type="molecule type" value="Genomic_DNA"/>
</dbReference>
<evidence type="ECO:0000313" key="2">
    <source>
        <dbReference type="EMBL" id="KAK7031264.1"/>
    </source>
</evidence>
<dbReference type="Gene3D" id="3.80.10.10">
    <property type="entry name" value="Ribonuclease Inhibitor"/>
    <property type="match status" value="1"/>
</dbReference>
<evidence type="ECO:0000259" key="1">
    <source>
        <dbReference type="PROSITE" id="PS50181"/>
    </source>
</evidence>
<evidence type="ECO:0000313" key="3">
    <source>
        <dbReference type="Proteomes" id="UP001383192"/>
    </source>
</evidence>
<dbReference type="SUPFAM" id="SSF52047">
    <property type="entry name" value="RNI-like"/>
    <property type="match status" value="1"/>
</dbReference>
<reference evidence="2 3" key="1">
    <citation type="submission" date="2024-01" db="EMBL/GenBank/DDBJ databases">
        <title>A draft genome for a cacao thread blight-causing isolate of Paramarasmius palmivorus.</title>
        <authorList>
            <person name="Baruah I.K."/>
            <person name="Bukari Y."/>
            <person name="Amoako-Attah I."/>
            <person name="Meinhardt L.W."/>
            <person name="Bailey B.A."/>
            <person name="Cohen S.P."/>
        </authorList>
    </citation>
    <scope>NUCLEOTIDE SEQUENCE [LARGE SCALE GENOMIC DNA]</scope>
    <source>
        <strain evidence="2 3">GH-12</strain>
    </source>
</reference>